<comment type="caution">
    <text evidence="1">The sequence shown here is derived from an EMBL/GenBank/DDBJ whole genome shotgun (WGS) entry which is preliminary data.</text>
</comment>
<evidence type="ECO:0000313" key="2">
    <source>
        <dbReference type="Proteomes" id="UP000193986"/>
    </source>
</evidence>
<gene>
    <name evidence="1" type="ORF">BCR39DRAFT_53869</name>
</gene>
<evidence type="ECO:0000313" key="1">
    <source>
        <dbReference type="EMBL" id="ORY21649.1"/>
    </source>
</evidence>
<accession>A0A1Y2AGD9</accession>
<organism evidence="1 2">
    <name type="scientific">Naematelia encephala</name>
    <dbReference type="NCBI Taxonomy" id="71784"/>
    <lineage>
        <taxon>Eukaryota</taxon>
        <taxon>Fungi</taxon>
        <taxon>Dikarya</taxon>
        <taxon>Basidiomycota</taxon>
        <taxon>Agaricomycotina</taxon>
        <taxon>Tremellomycetes</taxon>
        <taxon>Tremellales</taxon>
        <taxon>Naemateliaceae</taxon>
        <taxon>Naematelia</taxon>
    </lineage>
</organism>
<dbReference type="Proteomes" id="UP000193986">
    <property type="component" value="Unassembled WGS sequence"/>
</dbReference>
<dbReference type="AlphaFoldDB" id="A0A1Y2AGD9"/>
<name>A0A1Y2AGD9_9TREE</name>
<reference evidence="1 2" key="1">
    <citation type="submission" date="2016-07" db="EMBL/GenBank/DDBJ databases">
        <title>Pervasive Adenine N6-methylation of Active Genes in Fungi.</title>
        <authorList>
            <consortium name="DOE Joint Genome Institute"/>
            <person name="Mondo S.J."/>
            <person name="Dannebaum R.O."/>
            <person name="Kuo R.C."/>
            <person name="Labutti K."/>
            <person name="Haridas S."/>
            <person name="Kuo A."/>
            <person name="Salamov A."/>
            <person name="Ahrendt S.R."/>
            <person name="Lipzen A."/>
            <person name="Sullivan W."/>
            <person name="Andreopoulos W.B."/>
            <person name="Clum A."/>
            <person name="Lindquist E."/>
            <person name="Daum C."/>
            <person name="Ramamoorthy G.K."/>
            <person name="Gryganskyi A."/>
            <person name="Culley D."/>
            <person name="Magnuson J.K."/>
            <person name="James T.Y."/>
            <person name="O'Malley M.A."/>
            <person name="Stajich J.E."/>
            <person name="Spatafora J.W."/>
            <person name="Visel A."/>
            <person name="Grigoriev I.V."/>
        </authorList>
    </citation>
    <scope>NUCLEOTIDE SEQUENCE [LARGE SCALE GENOMIC DNA]</scope>
    <source>
        <strain evidence="1 2">68-887.2</strain>
    </source>
</reference>
<proteinExistence type="predicted"/>
<dbReference type="EMBL" id="MCFC01000107">
    <property type="protein sequence ID" value="ORY21649.1"/>
    <property type="molecule type" value="Genomic_DNA"/>
</dbReference>
<protein>
    <submittedName>
        <fullName evidence="1">Uncharacterized protein</fullName>
    </submittedName>
</protein>
<keyword evidence="2" id="KW-1185">Reference proteome</keyword>
<dbReference type="InParanoid" id="A0A1Y2AGD9"/>
<sequence>MDNQHNILQYIRRVAPRLIRSRPFDHLRPLTRQDYLTNYRGVQATLRPIVQEGRSFLRNVTGSTTANLLSVAKALCDSDPYLSYPTELITALTAIQRLGADGKTTRIINRPVYILESFNGLTADTMAEAARNFATAAELVRLDLGDLPQTGVWMGTLQVAGAWAVWVYRGVAEGTATLQVYDEHNEWSDHEVKLAFIDPVAQLLSGTEIERTEAAEVVGMSQVKLFEHASLESSGPLSVRIIQALIHSPDPILTSKRLLIDDPIASFDEIVLALRDLHFRCVLDATNMGTEVFDYVRSNVV</sequence>